<gene>
    <name evidence="9" type="ORF">G5V65_14025</name>
</gene>
<keyword evidence="5" id="KW-0201">Cytochrome c-type biogenesis</keyword>
<evidence type="ECO:0000256" key="5">
    <source>
        <dbReference type="ARBA" id="ARBA00022748"/>
    </source>
</evidence>
<dbReference type="PANTHER" id="PTHR47870">
    <property type="entry name" value="CYTOCHROME C-TYPE BIOGENESIS PROTEIN CCMH"/>
    <property type="match status" value="1"/>
</dbReference>
<evidence type="ECO:0000256" key="1">
    <source>
        <dbReference type="ARBA" id="ARBA00010342"/>
    </source>
</evidence>
<keyword evidence="10" id="KW-1185">Reference proteome</keyword>
<comment type="similarity">
    <text evidence="1 7">Belongs to the CcmH/CycL/Ccl2/NrfF family.</text>
</comment>
<evidence type="ECO:0000256" key="2">
    <source>
        <dbReference type="ARBA" id="ARBA00022617"/>
    </source>
</evidence>
<evidence type="ECO:0000256" key="7">
    <source>
        <dbReference type="RuleBase" id="RU364112"/>
    </source>
</evidence>
<dbReference type="Gene3D" id="1.10.8.640">
    <property type="entry name" value="Cytochrome C biogenesis protein"/>
    <property type="match status" value="1"/>
</dbReference>
<dbReference type="CDD" id="cd16378">
    <property type="entry name" value="CcmH_N"/>
    <property type="match status" value="1"/>
</dbReference>
<keyword evidence="2 7" id="KW-0349">Heme</keyword>
<protein>
    <recommendedName>
        <fullName evidence="7">Cytochrome c-type biogenesis protein</fullName>
    </recommendedName>
</protein>
<name>A0A6M1TWG6_9RHOB</name>
<evidence type="ECO:0000313" key="9">
    <source>
        <dbReference type="EMBL" id="NGQ92017.1"/>
    </source>
</evidence>
<feature type="transmembrane region" description="Helical" evidence="7">
    <location>
        <begin position="130"/>
        <end position="151"/>
    </location>
</feature>
<dbReference type="GO" id="GO:0017004">
    <property type="term" value="P:cytochrome complex assembly"/>
    <property type="evidence" value="ECO:0007669"/>
    <property type="project" value="UniProtKB-KW"/>
</dbReference>
<dbReference type="InterPro" id="IPR038297">
    <property type="entry name" value="CcmH/CycL/NrfF/Ccl2_sf"/>
</dbReference>
<evidence type="ECO:0000313" key="10">
    <source>
        <dbReference type="Proteomes" id="UP000474758"/>
    </source>
</evidence>
<feature type="domain" description="CcmH/CycL/Ccl2/NrfF N-terminal" evidence="8">
    <location>
        <begin position="35"/>
        <end position="174"/>
    </location>
</feature>
<proteinExistence type="inferred from homology"/>
<accession>A0A6M1TWG6</accession>
<keyword evidence="7" id="KW-0472">Membrane</keyword>
<evidence type="ECO:0000256" key="4">
    <source>
        <dbReference type="ARBA" id="ARBA00022729"/>
    </source>
</evidence>
<reference evidence="9 10" key="1">
    <citation type="submission" date="2020-02" db="EMBL/GenBank/DDBJ databases">
        <title>Rhodobacter translucens sp. nov., a novel bacterium isolated from activated sludge.</title>
        <authorList>
            <person name="Liu J."/>
        </authorList>
    </citation>
    <scope>NUCLEOTIDE SEQUENCE [LARGE SCALE GENOMIC DNA]</scope>
    <source>
        <strain evidence="9 10">HX-7-19</strain>
    </source>
</reference>
<comment type="function">
    <text evidence="7">Possible subunit of a heme lyase.</text>
</comment>
<dbReference type="Proteomes" id="UP000474758">
    <property type="component" value="Unassembled WGS sequence"/>
</dbReference>
<dbReference type="PANTHER" id="PTHR47870:SF1">
    <property type="entry name" value="CYTOCHROME C-TYPE BIOGENESIS PROTEIN CCMH"/>
    <property type="match status" value="1"/>
</dbReference>
<keyword evidence="6 7" id="KW-0408">Iron</keyword>
<organism evidence="9 10">
    <name type="scientific">Paragemmobacter kunshanensis</name>
    <dbReference type="NCBI Taxonomy" id="2583234"/>
    <lineage>
        <taxon>Bacteria</taxon>
        <taxon>Pseudomonadati</taxon>
        <taxon>Pseudomonadota</taxon>
        <taxon>Alphaproteobacteria</taxon>
        <taxon>Rhodobacterales</taxon>
        <taxon>Paracoccaceae</taxon>
        <taxon>Paragemmobacter</taxon>
    </lineage>
</organism>
<dbReference type="Pfam" id="PF03918">
    <property type="entry name" value="CcmH"/>
    <property type="match status" value="1"/>
</dbReference>
<sequence length="176" mass="18746">MRGGAKLFGGGGGLKPALRPALRPALQSALRVALIVASVWAAPVHAVQPDEMLADPALEARARDLSKGLRCLVCRNENIDDSDAQLARDLRILLRERLLAGDSDAEAVAFLVERYGEYVLLNPPATGANILLWVAGPAMLLAGAGIAFATFRRRGQAAVEDLSEAEKARLAEILKE</sequence>
<evidence type="ECO:0000256" key="6">
    <source>
        <dbReference type="ARBA" id="ARBA00023004"/>
    </source>
</evidence>
<dbReference type="InterPro" id="IPR051263">
    <property type="entry name" value="C-type_cytochrome_biogenesis"/>
</dbReference>
<keyword evidence="3 7" id="KW-0479">Metal-binding</keyword>
<evidence type="ECO:0000256" key="3">
    <source>
        <dbReference type="ARBA" id="ARBA00022723"/>
    </source>
</evidence>
<dbReference type="InterPro" id="IPR005616">
    <property type="entry name" value="CcmH/CycL/Ccl2/NrfF_N"/>
</dbReference>
<dbReference type="AlphaFoldDB" id="A0A6M1TWG6"/>
<comment type="caution">
    <text evidence="9">The sequence shown here is derived from an EMBL/GenBank/DDBJ whole genome shotgun (WGS) entry which is preliminary data.</text>
</comment>
<dbReference type="GO" id="GO:0005886">
    <property type="term" value="C:plasma membrane"/>
    <property type="evidence" value="ECO:0007669"/>
    <property type="project" value="TreeGrafter"/>
</dbReference>
<keyword evidence="4 7" id="KW-0732">Signal</keyword>
<dbReference type="GO" id="GO:0046872">
    <property type="term" value="F:metal ion binding"/>
    <property type="evidence" value="ECO:0007669"/>
    <property type="project" value="UniProtKB-KW"/>
</dbReference>
<keyword evidence="7" id="KW-0812">Transmembrane</keyword>
<keyword evidence="7" id="KW-1133">Transmembrane helix</keyword>
<evidence type="ECO:0000259" key="8">
    <source>
        <dbReference type="Pfam" id="PF03918"/>
    </source>
</evidence>
<dbReference type="EMBL" id="JAALFE010000013">
    <property type="protein sequence ID" value="NGQ92017.1"/>
    <property type="molecule type" value="Genomic_DNA"/>
</dbReference>